<dbReference type="OMA" id="STIGWDQ"/>
<dbReference type="AlphaFoldDB" id="G7DSP3"/>
<evidence type="ECO:0000313" key="5">
    <source>
        <dbReference type="Proteomes" id="UP000009131"/>
    </source>
</evidence>
<feature type="chain" id="PRO_5009955496" evidence="3">
    <location>
        <begin position="18"/>
        <end position="210"/>
    </location>
</feature>
<organism evidence="4 5">
    <name type="scientific">Mixia osmundae (strain CBS 9802 / IAM 14324 / JCM 22182 / KY 12970)</name>
    <dbReference type="NCBI Taxonomy" id="764103"/>
    <lineage>
        <taxon>Eukaryota</taxon>
        <taxon>Fungi</taxon>
        <taxon>Dikarya</taxon>
        <taxon>Basidiomycota</taxon>
        <taxon>Pucciniomycotina</taxon>
        <taxon>Mixiomycetes</taxon>
        <taxon>Mixiales</taxon>
        <taxon>Mixiaceae</taxon>
        <taxon>Mixia</taxon>
    </lineage>
</organism>
<feature type="compositionally biased region" description="Low complexity" evidence="1">
    <location>
        <begin position="132"/>
        <end position="170"/>
    </location>
</feature>
<dbReference type="InParanoid" id="G7DSP3"/>
<reference evidence="4 5" key="1">
    <citation type="journal article" date="2011" name="J. Gen. Appl. Microbiol.">
        <title>Draft genome sequencing of the enigmatic basidiomycete Mixia osmundae.</title>
        <authorList>
            <person name="Nishida H."/>
            <person name="Nagatsuka Y."/>
            <person name="Sugiyama J."/>
        </authorList>
    </citation>
    <scope>NUCLEOTIDE SEQUENCE [LARGE SCALE GENOMIC DNA]</scope>
    <source>
        <strain evidence="5">CBS 9802 / IAM 14324 / JCM 22182 / KY 12970</strain>
    </source>
</reference>
<dbReference type="STRING" id="764103.G7DSP3"/>
<proteinExistence type="predicted"/>
<evidence type="ECO:0000313" key="4">
    <source>
        <dbReference type="EMBL" id="GAA93603.1"/>
    </source>
</evidence>
<dbReference type="OrthoDB" id="4991875at2759"/>
<dbReference type="Proteomes" id="UP000009131">
    <property type="component" value="Unassembled WGS sequence"/>
</dbReference>
<keyword evidence="5" id="KW-1185">Reference proteome</keyword>
<evidence type="ECO:0000256" key="2">
    <source>
        <dbReference type="SAM" id="Phobius"/>
    </source>
</evidence>
<comment type="caution">
    <text evidence="4">The sequence shown here is derived from an EMBL/GenBank/DDBJ whole genome shotgun (WGS) entry which is preliminary data.</text>
</comment>
<dbReference type="eggNOG" id="ENOG502SCCN">
    <property type="taxonomic scope" value="Eukaryota"/>
</dbReference>
<evidence type="ECO:0000256" key="3">
    <source>
        <dbReference type="SAM" id="SignalP"/>
    </source>
</evidence>
<reference evidence="4 5" key="2">
    <citation type="journal article" date="2012" name="Open Biol.">
        <title>Characteristics of nucleosomes and linker DNA regions on the genome of the basidiomycete Mixia osmundae revealed by mono- and dinucleosome mapping.</title>
        <authorList>
            <person name="Nishida H."/>
            <person name="Kondo S."/>
            <person name="Matsumoto T."/>
            <person name="Suzuki Y."/>
            <person name="Yoshikawa H."/>
            <person name="Taylor T.D."/>
            <person name="Sugiyama J."/>
        </authorList>
    </citation>
    <scope>NUCLEOTIDE SEQUENCE [LARGE SCALE GENOMIC DNA]</scope>
    <source>
        <strain evidence="5">CBS 9802 / IAM 14324 / JCM 22182 / KY 12970</strain>
    </source>
</reference>
<keyword evidence="2" id="KW-0812">Transmembrane</keyword>
<dbReference type="RefSeq" id="XP_014566416.1">
    <property type="nucleotide sequence ID" value="XM_014710930.1"/>
</dbReference>
<protein>
    <submittedName>
        <fullName evidence="4">Uncharacterized protein</fullName>
    </submittedName>
</protein>
<feature type="transmembrane region" description="Helical" evidence="2">
    <location>
        <begin position="188"/>
        <end position="209"/>
    </location>
</feature>
<accession>G7DSP3</accession>
<sequence>MKHSAALLLAVVGLVRGQTTASIFLPGFDPQPLSASIVGSDASTTTYVIAANGDGIGVLTVTEGPSTLAYTTTAGDGSFTFTENCAIGQAIATCTDVAAGTSANFPGTSIYNVQVATAMLPVTIIGTGGAAQGSSTTSQATSSSTSSSGGASEMTSSPATTGMSTTAAMSQPSATPSAVMQASSADHLAVMASCFLAGCLSLLGGAVLLA</sequence>
<dbReference type="PANTHER" id="PTHR40640:SF1">
    <property type="entry name" value="ANCHORED GLYCOPROTEIN, PUTATIVE (AFU_ORTHOLOGUE AFUA_8G04860)-RELATED"/>
    <property type="match status" value="1"/>
</dbReference>
<name>G7DSP3_MIXOS</name>
<gene>
    <name evidence="4" type="primary">Mo00247</name>
    <name evidence="4" type="ORF">E5Q_00247</name>
</gene>
<keyword evidence="2" id="KW-1133">Transmembrane helix</keyword>
<feature type="region of interest" description="Disordered" evidence="1">
    <location>
        <begin position="130"/>
        <end position="172"/>
    </location>
</feature>
<dbReference type="HOGENOM" id="CLU_1310406_0_0_1"/>
<dbReference type="EMBL" id="BABT02000007">
    <property type="protein sequence ID" value="GAA93603.1"/>
    <property type="molecule type" value="Genomic_DNA"/>
</dbReference>
<feature type="signal peptide" evidence="3">
    <location>
        <begin position="1"/>
        <end position="17"/>
    </location>
</feature>
<keyword evidence="2" id="KW-0472">Membrane</keyword>
<evidence type="ECO:0000256" key="1">
    <source>
        <dbReference type="SAM" id="MobiDB-lite"/>
    </source>
</evidence>
<keyword evidence="3" id="KW-0732">Signal</keyword>
<dbReference type="PANTHER" id="PTHR40640">
    <property type="entry name" value="ANCHORED GLYCOPROTEIN, PUTATIVE (AFU_ORTHOLOGUE AFUA_8G04860)-RELATED"/>
    <property type="match status" value="1"/>
</dbReference>